<protein>
    <submittedName>
        <fullName evidence="1">Uncharacterized protein</fullName>
    </submittedName>
</protein>
<evidence type="ECO:0000313" key="2">
    <source>
        <dbReference type="Proteomes" id="UP000001739"/>
    </source>
</evidence>
<evidence type="ECO:0000313" key="1">
    <source>
        <dbReference type="EMBL" id="ACD17429.1"/>
    </source>
</evidence>
<accession>B2T665</accession>
<dbReference type="KEGG" id="bpy:Bphyt_3037"/>
<reference evidence="1 2" key="1">
    <citation type="journal article" date="2011" name="J. Bacteriol.">
        <title>Complete genome sequence of the plant growth-promoting endophyte Burkholderia phytofirmans strain PsJN.</title>
        <authorList>
            <person name="Weilharter A."/>
            <person name="Mitter B."/>
            <person name="Shin M.V."/>
            <person name="Chain P.S."/>
            <person name="Nowak J."/>
            <person name="Sessitsch A."/>
        </authorList>
    </citation>
    <scope>NUCLEOTIDE SEQUENCE [LARGE SCALE GENOMIC DNA]</scope>
    <source>
        <strain evidence="2">DSM 17436 / LMG 22146 / PsJN</strain>
    </source>
</reference>
<name>B2T665_PARPJ</name>
<dbReference type="Proteomes" id="UP000001739">
    <property type="component" value="Chromosome 1"/>
</dbReference>
<organism evidence="1 2">
    <name type="scientific">Paraburkholderia phytofirmans (strain DSM 17436 / LMG 22146 / PsJN)</name>
    <name type="common">Burkholderia phytofirmans</name>
    <dbReference type="NCBI Taxonomy" id="398527"/>
    <lineage>
        <taxon>Bacteria</taxon>
        <taxon>Pseudomonadati</taxon>
        <taxon>Pseudomonadota</taxon>
        <taxon>Betaproteobacteria</taxon>
        <taxon>Burkholderiales</taxon>
        <taxon>Burkholderiaceae</taxon>
        <taxon>Paraburkholderia</taxon>
    </lineage>
</organism>
<dbReference type="HOGENOM" id="CLU_3181200_0_0_4"/>
<proteinExistence type="predicted"/>
<dbReference type="EMBL" id="CP001052">
    <property type="protein sequence ID" value="ACD17429.1"/>
    <property type="molecule type" value="Genomic_DNA"/>
</dbReference>
<dbReference type="AlphaFoldDB" id="B2T665"/>
<gene>
    <name evidence="1" type="ordered locus">Bphyt_3037</name>
</gene>
<sequence>MVTQRASRCARQGRCGSITRYPPEPRRCVRKTLLYNADDIVRCHFT</sequence>